<keyword evidence="1" id="KW-0805">Transcription regulation</keyword>
<dbReference type="HOGENOM" id="CLU_069356_9_0_11"/>
<dbReference type="EMBL" id="CP002917">
    <property type="protein sequence ID" value="AEK37954.1"/>
    <property type="molecule type" value="Genomic_DNA"/>
</dbReference>
<dbReference type="InterPro" id="IPR001647">
    <property type="entry name" value="HTH_TetR"/>
</dbReference>
<feature type="DNA-binding region" description="H-T-H motif" evidence="4">
    <location>
        <begin position="72"/>
        <end position="91"/>
    </location>
</feature>
<dbReference type="Proteomes" id="UP000006659">
    <property type="component" value="Chromosome"/>
</dbReference>
<dbReference type="InterPro" id="IPR025996">
    <property type="entry name" value="MT1864/Rv1816-like_C"/>
</dbReference>
<dbReference type="Pfam" id="PF13305">
    <property type="entry name" value="TetR_C_33"/>
    <property type="match status" value="1"/>
</dbReference>
<dbReference type="GO" id="GO:0000976">
    <property type="term" value="F:transcription cis-regulatory region binding"/>
    <property type="evidence" value="ECO:0007669"/>
    <property type="project" value="TreeGrafter"/>
</dbReference>
<dbReference type="PANTHER" id="PTHR30055">
    <property type="entry name" value="HTH-TYPE TRANSCRIPTIONAL REGULATOR RUTR"/>
    <property type="match status" value="1"/>
</dbReference>
<evidence type="ECO:0000256" key="4">
    <source>
        <dbReference type="PROSITE-ProRule" id="PRU00335"/>
    </source>
</evidence>
<sequence>MCPLTVCPPCPINKSGAHFLGESLDDVRQWRSMTPGSPRPRRTHAQARAEMREGILRLGREQLETRGAAALSVREIARGLGVASSAVYRHVSSREELLTLLVADTYTDLADRVDAALADIADSSGNTGNTTPPLPTMAHAVRGWAVANPTRWALIYGTPVPGYAAPADTTTMPGTRVMGVFLGIVAGGAGSGTPQDDSPSPSPELTQVLAEGTEELGVVASPRASADAVLAWSSLIGLISAEIFGQLGPELAALGGELLDRWIADTTRRFGLG</sequence>
<evidence type="ECO:0000256" key="2">
    <source>
        <dbReference type="ARBA" id="ARBA00023125"/>
    </source>
</evidence>
<dbReference type="STRING" id="858619.CVAR_2611"/>
<evidence type="ECO:0000313" key="6">
    <source>
        <dbReference type="EMBL" id="AEK37954.1"/>
    </source>
</evidence>
<evidence type="ECO:0000256" key="1">
    <source>
        <dbReference type="ARBA" id="ARBA00023015"/>
    </source>
</evidence>
<organism evidence="6 7">
    <name type="scientific">Corynebacterium variabile (strain DSM 44702 / CIP 107183 / JCM 12073 / NCIMB 30131)</name>
    <name type="common">Corynebacterium mooreparkense</name>
    <dbReference type="NCBI Taxonomy" id="858619"/>
    <lineage>
        <taxon>Bacteria</taxon>
        <taxon>Bacillati</taxon>
        <taxon>Actinomycetota</taxon>
        <taxon>Actinomycetes</taxon>
        <taxon>Mycobacteriales</taxon>
        <taxon>Corynebacteriaceae</taxon>
        <taxon>Corynebacterium</taxon>
    </lineage>
</organism>
<gene>
    <name evidence="6" type="ordered locus">CVAR_2611</name>
</gene>
<dbReference type="Gene3D" id="1.10.357.10">
    <property type="entry name" value="Tetracycline Repressor, domain 2"/>
    <property type="match status" value="1"/>
</dbReference>
<accession>G0HGW6</accession>
<dbReference type="Pfam" id="PF00440">
    <property type="entry name" value="TetR_N"/>
    <property type="match status" value="1"/>
</dbReference>
<evidence type="ECO:0000313" key="7">
    <source>
        <dbReference type="Proteomes" id="UP000006659"/>
    </source>
</evidence>
<dbReference type="InterPro" id="IPR009057">
    <property type="entry name" value="Homeodomain-like_sf"/>
</dbReference>
<dbReference type="KEGG" id="cva:CVAR_2611"/>
<dbReference type="AlphaFoldDB" id="G0HGW6"/>
<evidence type="ECO:0000256" key="3">
    <source>
        <dbReference type="ARBA" id="ARBA00023163"/>
    </source>
</evidence>
<feature type="domain" description="HTH tetR-type" evidence="5">
    <location>
        <begin position="49"/>
        <end position="109"/>
    </location>
</feature>
<protein>
    <submittedName>
        <fullName evidence="6">TetR DNA-binding transcription regulator</fullName>
    </submittedName>
</protein>
<dbReference type="eggNOG" id="COG1309">
    <property type="taxonomic scope" value="Bacteria"/>
</dbReference>
<dbReference type="PANTHER" id="PTHR30055:SF243">
    <property type="entry name" value="HTH-TYPE TRANSCRIPTIONAL REGULATOR RV1816"/>
    <property type="match status" value="1"/>
</dbReference>
<name>G0HGW6_CORVD</name>
<proteinExistence type="predicted"/>
<evidence type="ECO:0000259" key="5">
    <source>
        <dbReference type="PROSITE" id="PS50977"/>
    </source>
</evidence>
<keyword evidence="3" id="KW-0804">Transcription</keyword>
<dbReference type="SUPFAM" id="SSF48498">
    <property type="entry name" value="Tetracyclin repressor-like, C-terminal domain"/>
    <property type="match status" value="1"/>
</dbReference>
<dbReference type="PROSITE" id="PS50977">
    <property type="entry name" value="HTH_TETR_2"/>
    <property type="match status" value="1"/>
</dbReference>
<dbReference type="InterPro" id="IPR036271">
    <property type="entry name" value="Tet_transcr_reg_TetR-rel_C_sf"/>
</dbReference>
<dbReference type="InterPro" id="IPR050109">
    <property type="entry name" value="HTH-type_TetR-like_transc_reg"/>
</dbReference>
<dbReference type="SUPFAM" id="SSF46689">
    <property type="entry name" value="Homeodomain-like"/>
    <property type="match status" value="1"/>
</dbReference>
<keyword evidence="2 4" id="KW-0238">DNA-binding</keyword>
<dbReference type="GO" id="GO:0003700">
    <property type="term" value="F:DNA-binding transcription factor activity"/>
    <property type="evidence" value="ECO:0007669"/>
    <property type="project" value="TreeGrafter"/>
</dbReference>
<reference evidence="6 7" key="1">
    <citation type="journal article" date="2011" name="BMC Genomics">
        <title>Complete genome sequence of Corynebacterium variabile DSM 44702 isolated from the surface of smear-ripened cheeses and insights into cheese ripening and flavor generation.</title>
        <authorList>
            <person name="Schroeder J."/>
            <person name="Maus I."/>
            <person name="Trost E."/>
            <person name="Tauch A."/>
        </authorList>
    </citation>
    <scope>NUCLEOTIDE SEQUENCE [LARGE SCALE GENOMIC DNA]</scope>
    <source>
        <strain evidence="7">DSM 44702 / JCM 12073 / NCIMB 30131</strain>
    </source>
</reference>